<proteinExistence type="predicted"/>
<feature type="non-terminal residue" evidence="5">
    <location>
        <position position="113"/>
    </location>
</feature>
<keyword evidence="3 4" id="KW-0472">Membrane</keyword>
<name>A0A087T692_STEMI</name>
<keyword evidence="1 4" id="KW-0812">Transmembrane</keyword>
<keyword evidence="2 4" id="KW-1133">Transmembrane helix</keyword>
<evidence type="ECO:0000256" key="2">
    <source>
        <dbReference type="ARBA" id="ARBA00022989"/>
    </source>
</evidence>
<evidence type="ECO:0000256" key="3">
    <source>
        <dbReference type="ARBA" id="ARBA00023136"/>
    </source>
</evidence>
<feature type="transmembrane region" description="Helical" evidence="4">
    <location>
        <begin position="75"/>
        <end position="97"/>
    </location>
</feature>
<organism evidence="5 6">
    <name type="scientific">Stegodyphus mimosarum</name>
    <name type="common">African social velvet spider</name>
    <dbReference type="NCBI Taxonomy" id="407821"/>
    <lineage>
        <taxon>Eukaryota</taxon>
        <taxon>Metazoa</taxon>
        <taxon>Ecdysozoa</taxon>
        <taxon>Arthropoda</taxon>
        <taxon>Chelicerata</taxon>
        <taxon>Arachnida</taxon>
        <taxon>Araneae</taxon>
        <taxon>Araneomorphae</taxon>
        <taxon>Entelegynae</taxon>
        <taxon>Eresoidea</taxon>
        <taxon>Eresidae</taxon>
        <taxon>Stegodyphus</taxon>
    </lineage>
</organism>
<evidence type="ECO:0000313" key="6">
    <source>
        <dbReference type="Proteomes" id="UP000054359"/>
    </source>
</evidence>
<feature type="transmembrane region" description="Helical" evidence="4">
    <location>
        <begin position="23"/>
        <end position="43"/>
    </location>
</feature>
<reference evidence="5 6" key="1">
    <citation type="submission" date="2013-11" db="EMBL/GenBank/DDBJ databases">
        <title>Genome sequencing of Stegodyphus mimosarum.</title>
        <authorList>
            <person name="Bechsgaard J."/>
        </authorList>
    </citation>
    <scope>NUCLEOTIDE SEQUENCE [LARGE SCALE GENOMIC DNA]</scope>
</reference>
<keyword evidence="5" id="KW-0762">Sugar transport</keyword>
<accession>A0A087T692</accession>
<keyword evidence="6" id="KW-1185">Reference proteome</keyword>
<dbReference type="OrthoDB" id="6432020at2759"/>
<dbReference type="EMBL" id="KK113634">
    <property type="protein sequence ID" value="KFM60631.1"/>
    <property type="molecule type" value="Genomic_DNA"/>
</dbReference>
<protein>
    <submittedName>
        <fullName evidence="5">Sodium-dependent glucose transporter 1</fullName>
    </submittedName>
</protein>
<sequence length="113" mass="12464">MTSGGNVWCLNLWKNNNGPYMQALHFLFGVGAFISPLIIAPFLSQQQNVSALNITDSNGFKENSTDHNVIPSVTYAYGILGIISFIVTMMFIFLLFVSSSEELHEESKSINNG</sequence>
<keyword evidence="5" id="KW-0813">Transport</keyword>
<gene>
    <name evidence="5" type="ORF">X975_22658</name>
</gene>
<evidence type="ECO:0000313" key="5">
    <source>
        <dbReference type="EMBL" id="KFM60631.1"/>
    </source>
</evidence>
<dbReference type="AlphaFoldDB" id="A0A087T692"/>
<evidence type="ECO:0000256" key="4">
    <source>
        <dbReference type="SAM" id="Phobius"/>
    </source>
</evidence>
<dbReference type="PANTHER" id="PTHR23121:SF9">
    <property type="entry name" value="SODIUM-DEPENDENT GLUCOSE TRANSPORTER 1"/>
    <property type="match status" value="1"/>
</dbReference>
<evidence type="ECO:0000256" key="1">
    <source>
        <dbReference type="ARBA" id="ARBA00022692"/>
    </source>
</evidence>
<dbReference type="Proteomes" id="UP000054359">
    <property type="component" value="Unassembled WGS sequence"/>
</dbReference>
<dbReference type="PANTHER" id="PTHR23121">
    <property type="entry name" value="SODIUM-DEPENDENT GLUCOSE TRANSPORTER 1"/>
    <property type="match status" value="1"/>
</dbReference>